<evidence type="ECO:0000256" key="1">
    <source>
        <dbReference type="ARBA" id="ARBA00022679"/>
    </source>
</evidence>
<dbReference type="GO" id="GO:0008410">
    <property type="term" value="F:CoA-transferase activity"/>
    <property type="evidence" value="ECO:0007669"/>
    <property type="project" value="TreeGrafter"/>
</dbReference>
<dbReference type="RefSeq" id="WP_144255032.1">
    <property type="nucleotide sequence ID" value="NZ_VJZT01000001.1"/>
</dbReference>
<dbReference type="Proteomes" id="UP000316371">
    <property type="component" value="Unassembled WGS sequence"/>
</dbReference>
<sequence length="406" mass="44668">MKFEPLKNIKILDLTSVVVGPVATWRLGQYGAEIIKVEHPSGDLMRGLGGMSPTGQHSGTYLHLNRGKKNICLDLKKQSGQEIVQKLVAWADVIVANMRPDALQRLGLDADTIRSKYPEKIYCMITGYGTDGPYSGLPTYDSVLQGASGIAGLTMARDGKPAYVPLLLCDHVVGEITVGTVMAALMQRQNTGIGSSIEIPMFETMASFVLQEHLAQQSFDPPVGPPGDLRLLSPHNQPVKTKDGYISFTINTDSQVQAFLKITNRTQLLTDERFSTVASRAKYVSEWFEIRGAALYNKTTDEWLKIFREADLPAMPCHTLETLPNDPHLKAVALINFENHPTEGKTAVIRSTIKVDGNYPVARSTAAPCGWDTNEILDELGYSDIEIETILSQKAAYTHKPNNKQP</sequence>
<keyword evidence="3" id="KW-1185">Reference proteome</keyword>
<dbReference type="Gene3D" id="3.30.1540.10">
    <property type="entry name" value="formyl-coa transferase, domain 3"/>
    <property type="match status" value="1"/>
</dbReference>
<accession>A0A553EDT9</accession>
<evidence type="ECO:0000313" key="2">
    <source>
        <dbReference type="EMBL" id="TRX43111.1"/>
    </source>
</evidence>
<dbReference type="Pfam" id="PF02515">
    <property type="entry name" value="CoA_transf_3"/>
    <property type="match status" value="1"/>
</dbReference>
<dbReference type="AlphaFoldDB" id="A0A553EDT9"/>
<dbReference type="InterPro" id="IPR050483">
    <property type="entry name" value="CoA-transferase_III_domain"/>
</dbReference>
<dbReference type="InterPro" id="IPR023606">
    <property type="entry name" value="CoA-Trfase_III_dom_1_sf"/>
</dbReference>
<dbReference type="Gene3D" id="3.40.50.10540">
    <property type="entry name" value="Crotonobetainyl-coa:carnitine coa-transferase, domain 1"/>
    <property type="match status" value="1"/>
</dbReference>
<name>A0A553EDT9_9FLAO</name>
<keyword evidence="1 2" id="KW-0808">Transferase</keyword>
<dbReference type="PANTHER" id="PTHR48207:SF4">
    <property type="entry name" value="BLL6097 PROTEIN"/>
    <property type="match status" value="1"/>
</dbReference>
<dbReference type="OrthoDB" id="9797653at2"/>
<dbReference type="InterPro" id="IPR003673">
    <property type="entry name" value="CoA-Trfase_fam_III"/>
</dbReference>
<protein>
    <submittedName>
        <fullName evidence="2">CoA transferase</fullName>
    </submittedName>
</protein>
<dbReference type="InterPro" id="IPR044855">
    <property type="entry name" value="CoA-Trfase_III_dom3_sf"/>
</dbReference>
<comment type="caution">
    <text evidence="2">The sequence shown here is derived from an EMBL/GenBank/DDBJ whole genome shotgun (WGS) entry which is preliminary data.</text>
</comment>
<evidence type="ECO:0000313" key="3">
    <source>
        <dbReference type="Proteomes" id="UP000316371"/>
    </source>
</evidence>
<reference evidence="2 3" key="1">
    <citation type="submission" date="2019-07" db="EMBL/GenBank/DDBJ databases">
        <title>Novel species of Flavobacterium.</title>
        <authorList>
            <person name="Liu Q."/>
            <person name="Xin Y.-H."/>
        </authorList>
    </citation>
    <scope>NUCLEOTIDE SEQUENCE [LARGE SCALE GENOMIC DNA]</scope>
    <source>
        <strain evidence="2 3">LB1R34</strain>
    </source>
</reference>
<gene>
    <name evidence="2" type="ORF">FNW21_01890</name>
</gene>
<organism evidence="2 3">
    <name type="scientific">Flavobacterium restrictum</name>
    <dbReference type="NCBI Taxonomy" id="2594428"/>
    <lineage>
        <taxon>Bacteria</taxon>
        <taxon>Pseudomonadati</taxon>
        <taxon>Bacteroidota</taxon>
        <taxon>Flavobacteriia</taxon>
        <taxon>Flavobacteriales</taxon>
        <taxon>Flavobacteriaceae</taxon>
        <taxon>Flavobacterium</taxon>
    </lineage>
</organism>
<dbReference type="SUPFAM" id="SSF89796">
    <property type="entry name" value="CoA-transferase family III (CaiB/BaiF)"/>
    <property type="match status" value="1"/>
</dbReference>
<dbReference type="EMBL" id="VJZT01000001">
    <property type="protein sequence ID" value="TRX43111.1"/>
    <property type="molecule type" value="Genomic_DNA"/>
</dbReference>
<proteinExistence type="predicted"/>
<dbReference type="PANTHER" id="PTHR48207">
    <property type="entry name" value="SUCCINATE--HYDROXYMETHYLGLUTARATE COA-TRANSFERASE"/>
    <property type="match status" value="1"/>
</dbReference>